<dbReference type="InterPro" id="IPR006976">
    <property type="entry name" value="VanZ-like"/>
</dbReference>
<protein>
    <submittedName>
        <fullName evidence="3">VanZ family protein</fullName>
    </submittedName>
</protein>
<feature type="domain" description="VanZ-like" evidence="2">
    <location>
        <begin position="50"/>
        <end position="122"/>
    </location>
</feature>
<accession>A0A4Q9GZQ0</accession>
<feature type="transmembrane region" description="Helical" evidence="1">
    <location>
        <begin position="108"/>
        <end position="128"/>
    </location>
</feature>
<dbReference type="PANTHER" id="PTHR28008">
    <property type="entry name" value="DOMAIN PROTEIN, PUTATIVE (AFU_ORTHOLOGUE AFUA_3G10980)-RELATED"/>
    <property type="match status" value="1"/>
</dbReference>
<keyword evidence="1" id="KW-0812">Transmembrane</keyword>
<comment type="caution">
    <text evidence="3">The sequence shown here is derived from an EMBL/GenBank/DDBJ whole genome shotgun (WGS) entry which is preliminary data.</text>
</comment>
<dbReference type="EMBL" id="SISG01000001">
    <property type="protein sequence ID" value="TBN57890.1"/>
    <property type="molecule type" value="Genomic_DNA"/>
</dbReference>
<dbReference type="AlphaFoldDB" id="A0A4Q9GZQ0"/>
<feature type="transmembrane region" description="Helical" evidence="1">
    <location>
        <begin position="56"/>
        <end position="73"/>
    </location>
</feature>
<keyword evidence="4" id="KW-1185">Reference proteome</keyword>
<name>A0A4Q9GZQ0_9MICO</name>
<organism evidence="3 4">
    <name type="scientific">Glaciihabitans arcticus</name>
    <dbReference type="NCBI Taxonomy" id="2668039"/>
    <lineage>
        <taxon>Bacteria</taxon>
        <taxon>Bacillati</taxon>
        <taxon>Actinomycetota</taxon>
        <taxon>Actinomycetes</taxon>
        <taxon>Micrococcales</taxon>
        <taxon>Microbacteriaceae</taxon>
        <taxon>Glaciihabitans</taxon>
    </lineage>
</organism>
<evidence type="ECO:0000313" key="4">
    <source>
        <dbReference type="Proteomes" id="UP000294194"/>
    </source>
</evidence>
<feature type="transmembrane region" description="Helical" evidence="1">
    <location>
        <begin position="12"/>
        <end position="36"/>
    </location>
</feature>
<dbReference type="RefSeq" id="WP_130981999.1">
    <property type="nucleotide sequence ID" value="NZ_SISG01000001.1"/>
</dbReference>
<dbReference type="PANTHER" id="PTHR28008:SF1">
    <property type="entry name" value="DOMAIN PROTEIN, PUTATIVE (AFU_ORTHOLOGUE AFUA_3G10980)-RELATED"/>
    <property type="match status" value="1"/>
</dbReference>
<keyword evidence="1" id="KW-1133">Transmembrane helix</keyword>
<feature type="transmembrane region" description="Helical" evidence="1">
    <location>
        <begin position="80"/>
        <end position="102"/>
    </location>
</feature>
<evidence type="ECO:0000259" key="2">
    <source>
        <dbReference type="Pfam" id="PF04892"/>
    </source>
</evidence>
<keyword evidence="1" id="KW-0472">Membrane</keyword>
<evidence type="ECO:0000313" key="3">
    <source>
        <dbReference type="EMBL" id="TBN57890.1"/>
    </source>
</evidence>
<dbReference type="Proteomes" id="UP000294194">
    <property type="component" value="Unassembled WGS sequence"/>
</dbReference>
<proteinExistence type="predicted"/>
<dbReference type="Pfam" id="PF04892">
    <property type="entry name" value="VanZ"/>
    <property type="match status" value="1"/>
</dbReference>
<reference evidence="4" key="1">
    <citation type="submission" date="2019-02" db="EMBL/GenBank/DDBJ databases">
        <title>Glaciihabitans arcticus sp. nov., a psychrotolerant bacterium isolated from polar soil.</title>
        <authorList>
            <person name="Dahal R.H."/>
        </authorList>
    </citation>
    <scope>NUCLEOTIDE SEQUENCE [LARGE SCALE GENOMIC DNA]</scope>
    <source>
        <strain evidence="4">RP-3-7</strain>
    </source>
</reference>
<gene>
    <name evidence="3" type="ORF">EYE40_11070</name>
</gene>
<evidence type="ECO:0000256" key="1">
    <source>
        <dbReference type="SAM" id="Phobius"/>
    </source>
</evidence>
<sequence>MGILWLRIVTALYLGAVAAATLTSAGFPTLVFNALFRGGVAAAATSSGPRVDDADFLANILMFAPIGLLFVLLTRRWMLALGAAVLVTVIIEVVQLGIPSRIADVNDVLLNSGGALLGVLVGVALLRFGSAGTRRYRAGSAESDPASP</sequence>